<accession>A0A926HYW1</accession>
<dbReference type="RefSeq" id="WP_249311961.1">
    <property type="nucleotide sequence ID" value="NZ_JACRSU010000002.1"/>
</dbReference>
<sequence>MKNIYVVFDCERDGKRYAIAETIRTGENLKNFIDRYSADICHLCESRAEAEKIALEWNNQHTNEKKILYV</sequence>
<organism evidence="1 2">
    <name type="scientific">Congzhengia minquanensis</name>
    <dbReference type="NCBI Taxonomy" id="2763657"/>
    <lineage>
        <taxon>Bacteria</taxon>
        <taxon>Bacillati</taxon>
        <taxon>Bacillota</taxon>
        <taxon>Clostridia</taxon>
        <taxon>Eubacteriales</taxon>
        <taxon>Oscillospiraceae</taxon>
        <taxon>Congzhengia</taxon>
    </lineage>
</organism>
<reference evidence="1" key="1">
    <citation type="submission" date="2020-08" db="EMBL/GenBank/DDBJ databases">
        <title>Genome public.</title>
        <authorList>
            <person name="Liu C."/>
            <person name="Sun Q."/>
        </authorList>
    </citation>
    <scope>NUCLEOTIDE SEQUENCE</scope>
    <source>
        <strain evidence="1">H8</strain>
    </source>
</reference>
<evidence type="ECO:0000313" key="2">
    <source>
        <dbReference type="Proteomes" id="UP000611762"/>
    </source>
</evidence>
<dbReference type="EMBL" id="JACRSU010000002">
    <property type="protein sequence ID" value="MBC8540813.1"/>
    <property type="molecule type" value="Genomic_DNA"/>
</dbReference>
<gene>
    <name evidence="1" type="ORF">H8698_07465</name>
</gene>
<protein>
    <submittedName>
        <fullName evidence="1">Uncharacterized protein</fullName>
    </submittedName>
</protein>
<proteinExistence type="predicted"/>
<name>A0A926HYW1_9FIRM</name>
<evidence type="ECO:0000313" key="1">
    <source>
        <dbReference type="EMBL" id="MBC8540813.1"/>
    </source>
</evidence>
<dbReference type="Proteomes" id="UP000611762">
    <property type="component" value="Unassembled WGS sequence"/>
</dbReference>
<keyword evidence="2" id="KW-1185">Reference proteome</keyword>
<dbReference type="AlphaFoldDB" id="A0A926HYW1"/>
<comment type="caution">
    <text evidence="1">The sequence shown here is derived from an EMBL/GenBank/DDBJ whole genome shotgun (WGS) entry which is preliminary data.</text>
</comment>